<feature type="region of interest" description="Disordered" evidence="6">
    <location>
        <begin position="1"/>
        <end position="31"/>
    </location>
</feature>
<keyword evidence="5 7" id="KW-0472">Membrane</keyword>
<dbReference type="GO" id="GO:0016020">
    <property type="term" value="C:membrane"/>
    <property type="evidence" value="ECO:0007669"/>
    <property type="project" value="UniProtKB-SubCell"/>
</dbReference>
<dbReference type="STRING" id="3818.A0A445A7P1"/>
<evidence type="ECO:0000256" key="6">
    <source>
        <dbReference type="SAM" id="MobiDB-lite"/>
    </source>
</evidence>
<name>A0A445A7P1_ARAHY</name>
<reference evidence="8 9" key="1">
    <citation type="submission" date="2019-01" db="EMBL/GenBank/DDBJ databases">
        <title>Sequencing of cultivated peanut Arachis hypogaea provides insights into genome evolution and oil improvement.</title>
        <authorList>
            <person name="Chen X."/>
        </authorList>
    </citation>
    <scope>NUCLEOTIDE SEQUENCE [LARGE SCALE GENOMIC DNA]</scope>
    <source>
        <strain evidence="9">cv. Fuhuasheng</strain>
        <tissue evidence="8">Leaves</tissue>
    </source>
</reference>
<protein>
    <recommendedName>
        <fullName evidence="10">Aquaporin</fullName>
    </recommendedName>
</protein>
<comment type="subcellular location">
    <subcellularLocation>
        <location evidence="1">Membrane</location>
        <topology evidence="1">Multi-pass membrane protein</topology>
    </subcellularLocation>
</comment>
<evidence type="ECO:0000256" key="5">
    <source>
        <dbReference type="ARBA" id="ARBA00023136"/>
    </source>
</evidence>
<dbReference type="InterPro" id="IPR022357">
    <property type="entry name" value="MIP_CS"/>
</dbReference>
<evidence type="ECO:0000256" key="3">
    <source>
        <dbReference type="ARBA" id="ARBA00022692"/>
    </source>
</evidence>
<feature type="compositionally biased region" description="Polar residues" evidence="6">
    <location>
        <begin position="1"/>
        <end position="18"/>
    </location>
</feature>
<feature type="transmembrane region" description="Helical" evidence="7">
    <location>
        <begin position="213"/>
        <end position="233"/>
    </location>
</feature>
<dbReference type="PANTHER" id="PTHR45724">
    <property type="entry name" value="AQUAPORIN NIP2-1"/>
    <property type="match status" value="1"/>
</dbReference>
<dbReference type="Gene3D" id="1.20.1080.10">
    <property type="entry name" value="Glycerol uptake facilitator protein"/>
    <property type="match status" value="1"/>
</dbReference>
<dbReference type="Proteomes" id="UP000289738">
    <property type="component" value="Chromosome B03"/>
</dbReference>
<evidence type="ECO:0000313" key="8">
    <source>
        <dbReference type="EMBL" id="RYR22467.1"/>
    </source>
</evidence>
<dbReference type="SUPFAM" id="SSF81338">
    <property type="entry name" value="Aquaporin-like"/>
    <property type="match status" value="1"/>
</dbReference>
<dbReference type="PROSITE" id="PS00221">
    <property type="entry name" value="MIP"/>
    <property type="match status" value="1"/>
</dbReference>
<organism evidence="8 9">
    <name type="scientific">Arachis hypogaea</name>
    <name type="common">Peanut</name>
    <dbReference type="NCBI Taxonomy" id="3818"/>
    <lineage>
        <taxon>Eukaryota</taxon>
        <taxon>Viridiplantae</taxon>
        <taxon>Streptophyta</taxon>
        <taxon>Embryophyta</taxon>
        <taxon>Tracheophyta</taxon>
        <taxon>Spermatophyta</taxon>
        <taxon>Magnoliopsida</taxon>
        <taxon>eudicotyledons</taxon>
        <taxon>Gunneridae</taxon>
        <taxon>Pentapetalae</taxon>
        <taxon>rosids</taxon>
        <taxon>fabids</taxon>
        <taxon>Fabales</taxon>
        <taxon>Fabaceae</taxon>
        <taxon>Papilionoideae</taxon>
        <taxon>50 kb inversion clade</taxon>
        <taxon>dalbergioids sensu lato</taxon>
        <taxon>Dalbergieae</taxon>
        <taxon>Pterocarpus clade</taxon>
        <taxon>Arachis</taxon>
    </lineage>
</organism>
<keyword evidence="3 7" id="KW-0812">Transmembrane</keyword>
<gene>
    <name evidence="8" type="ORF">Ahy_B03g067759</name>
</gene>
<feature type="transmembrane region" description="Helical" evidence="7">
    <location>
        <begin position="112"/>
        <end position="136"/>
    </location>
</feature>
<dbReference type="Gramene" id="arahy.Tifrunner.gnm2.ann2.Ah13g117000.1">
    <property type="protein sequence ID" value="arahy.Tifrunner.gnm2.ann2.Ah13g117000.1-CDS"/>
    <property type="gene ID" value="arahy.Tifrunner.gnm2.ann2.Ah13g117000"/>
</dbReference>
<comment type="caution">
    <text evidence="8">The sequence shown here is derived from an EMBL/GenBank/DDBJ whole genome shotgun (WGS) entry which is preliminary data.</text>
</comment>
<dbReference type="InterPro" id="IPR000425">
    <property type="entry name" value="MIP"/>
</dbReference>
<dbReference type="EMBL" id="SDMP01000013">
    <property type="protein sequence ID" value="RYR22467.1"/>
    <property type="molecule type" value="Genomic_DNA"/>
</dbReference>
<dbReference type="InterPro" id="IPR023271">
    <property type="entry name" value="Aquaporin-like"/>
</dbReference>
<accession>A0A445A7P1</accession>
<keyword evidence="4 7" id="KW-1133">Transmembrane helix</keyword>
<keyword evidence="2" id="KW-0813">Transport</keyword>
<evidence type="ECO:0000256" key="4">
    <source>
        <dbReference type="ARBA" id="ARBA00022989"/>
    </source>
</evidence>
<dbReference type="PANTHER" id="PTHR45724:SF19">
    <property type="entry name" value="AQUAPORIN NIP6-1"/>
    <property type="match status" value="1"/>
</dbReference>
<keyword evidence="9" id="KW-1185">Reference proteome</keyword>
<evidence type="ECO:0000256" key="7">
    <source>
        <dbReference type="SAM" id="Phobius"/>
    </source>
</evidence>
<feature type="transmembrane region" description="Helical" evidence="7">
    <location>
        <begin position="74"/>
        <end position="92"/>
    </location>
</feature>
<evidence type="ECO:0000256" key="1">
    <source>
        <dbReference type="ARBA" id="ARBA00004141"/>
    </source>
</evidence>
<dbReference type="GO" id="GO:0015267">
    <property type="term" value="F:channel activity"/>
    <property type="evidence" value="ECO:0007669"/>
    <property type="project" value="InterPro"/>
</dbReference>
<evidence type="ECO:0008006" key="10">
    <source>
        <dbReference type="Google" id="ProtNLM"/>
    </source>
</evidence>
<feature type="transmembrane region" description="Helical" evidence="7">
    <location>
        <begin position="148"/>
        <end position="169"/>
    </location>
</feature>
<evidence type="ECO:0000256" key="2">
    <source>
        <dbReference type="ARBA" id="ARBA00022448"/>
    </source>
</evidence>
<evidence type="ECO:0000313" key="9">
    <source>
        <dbReference type="Proteomes" id="UP000289738"/>
    </source>
</evidence>
<proteinExistence type="predicted"/>
<sequence length="242" mass="26610">MENYNNEEIPSAPSTRATRGTPGAPLFGGFRSINNNGRSRLRWHIYADVRRNNGGNNKREDQWIGKSDGLRCRLAVTVIILSTGHISGAHLNPAVTVSFAALKHFPWKKAQILASVCAAFALKGVYHPFIGGWRIWPSFCFRIHHHSSALISCLLSLLSILYITSSYILSWEVLQSSKGNGDSRVEMSTGYVSGGEDDHRHCKPVMTAQPIRLSNPLVFSLIIATAVLANISIKVRTNSAPT</sequence>
<dbReference type="Pfam" id="PF00230">
    <property type="entry name" value="MIP"/>
    <property type="match status" value="1"/>
</dbReference>
<dbReference type="InterPro" id="IPR034294">
    <property type="entry name" value="Aquaporin_transptr"/>
</dbReference>
<dbReference type="AlphaFoldDB" id="A0A445A7P1"/>